<dbReference type="PANTHER" id="PTHR19136">
    <property type="entry name" value="MOLYBDENUM COFACTOR GUANYLYLTRANSFERASE"/>
    <property type="match status" value="1"/>
</dbReference>
<evidence type="ECO:0000256" key="8">
    <source>
        <dbReference type="HAMAP-Rule" id="MF_00316"/>
    </source>
</evidence>
<dbReference type="HAMAP" id="MF_00316">
    <property type="entry name" value="MobA"/>
    <property type="match status" value="1"/>
</dbReference>
<dbReference type="CDD" id="cd02503">
    <property type="entry name" value="MobA"/>
    <property type="match status" value="1"/>
</dbReference>
<dbReference type="GO" id="GO:0005737">
    <property type="term" value="C:cytoplasm"/>
    <property type="evidence" value="ECO:0007669"/>
    <property type="project" value="UniProtKB-SubCell"/>
</dbReference>
<evidence type="ECO:0000256" key="1">
    <source>
        <dbReference type="ARBA" id="ARBA00022490"/>
    </source>
</evidence>
<keyword evidence="5 8" id="KW-0460">Magnesium</keyword>
<dbReference type="GO" id="GO:0006777">
    <property type="term" value="P:Mo-molybdopterin cofactor biosynthetic process"/>
    <property type="evidence" value="ECO:0007669"/>
    <property type="project" value="UniProtKB-KW"/>
</dbReference>
<name>A0A5C5VA15_9BACT</name>
<dbReference type="InterPro" id="IPR025877">
    <property type="entry name" value="MobA-like_NTP_Trfase"/>
</dbReference>
<comment type="similarity">
    <text evidence="8">Belongs to the MobA family.</text>
</comment>
<comment type="cofactor">
    <cofactor evidence="8">
        <name>Mg(2+)</name>
        <dbReference type="ChEBI" id="CHEBI:18420"/>
    </cofactor>
</comment>
<comment type="caution">
    <text evidence="10">The sequence shown here is derived from an EMBL/GenBank/DDBJ whole genome shotgun (WGS) entry which is preliminary data.</text>
</comment>
<comment type="caution">
    <text evidence="8">Lacks conserved residue(s) required for the propagation of feature annotation.</text>
</comment>
<keyword evidence="6 8" id="KW-0342">GTP-binding</keyword>
<evidence type="ECO:0000256" key="6">
    <source>
        <dbReference type="ARBA" id="ARBA00023134"/>
    </source>
</evidence>
<accession>A0A5C5VA15</accession>
<comment type="catalytic activity">
    <reaction evidence="8">
        <text>Mo-molybdopterin + GTP + H(+) = Mo-molybdopterin guanine dinucleotide + diphosphate</text>
        <dbReference type="Rhea" id="RHEA:34243"/>
        <dbReference type="ChEBI" id="CHEBI:15378"/>
        <dbReference type="ChEBI" id="CHEBI:33019"/>
        <dbReference type="ChEBI" id="CHEBI:37565"/>
        <dbReference type="ChEBI" id="CHEBI:71302"/>
        <dbReference type="ChEBI" id="CHEBI:71310"/>
        <dbReference type="EC" id="2.7.7.77"/>
    </reaction>
</comment>
<proteinExistence type="inferred from homology"/>
<dbReference type="AlphaFoldDB" id="A0A5C5VA15"/>
<dbReference type="SUPFAM" id="SSF53448">
    <property type="entry name" value="Nucleotide-diphospho-sugar transferases"/>
    <property type="match status" value="1"/>
</dbReference>
<dbReference type="InterPro" id="IPR013482">
    <property type="entry name" value="Molybde_CF_guanTrfase"/>
</dbReference>
<evidence type="ECO:0000256" key="4">
    <source>
        <dbReference type="ARBA" id="ARBA00022741"/>
    </source>
</evidence>
<dbReference type="PANTHER" id="PTHR19136:SF81">
    <property type="entry name" value="MOLYBDENUM COFACTOR GUANYLYLTRANSFERASE"/>
    <property type="match status" value="1"/>
</dbReference>
<feature type="binding site" evidence="8">
    <location>
        <begin position="13"/>
        <end position="15"/>
    </location>
    <ligand>
        <name>GTP</name>
        <dbReference type="ChEBI" id="CHEBI:37565"/>
    </ligand>
</feature>
<feature type="binding site" evidence="8">
    <location>
        <position position="105"/>
    </location>
    <ligand>
        <name>Mg(2+)</name>
        <dbReference type="ChEBI" id="CHEBI:18420"/>
    </ligand>
</feature>
<feature type="binding site" evidence="8">
    <location>
        <position position="25"/>
    </location>
    <ligand>
        <name>GTP</name>
        <dbReference type="ChEBI" id="CHEBI:37565"/>
    </ligand>
</feature>
<dbReference type="GO" id="GO:0046872">
    <property type="term" value="F:metal ion binding"/>
    <property type="evidence" value="ECO:0007669"/>
    <property type="project" value="UniProtKB-KW"/>
</dbReference>
<reference evidence="10 11" key="1">
    <citation type="submission" date="2019-02" db="EMBL/GenBank/DDBJ databases">
        <title>Deep-cultivation of Planctomycetes and their phenomic and genomic characterization uncovers novel biology.</title>
        <authorList>
            <person name="Wiegand S."/>
            <person name="Jogler M."/>
            <person name="Boedeker C."/>
            <person name="Pinto D."/>
            <person name="Vollmers J."/>
            <person name="Rivas-Marin E."/>
            <person name="Kohn T."/>
            <person name="Peeters S.H."/>
            <person name="Heuer A."/>
            <person name="Rast P."/>
            <person name="Oberbeckmann S."/>
            <person name="Bunk B."/>
            <person name="Jeske O."/>
            <person name="Meyerdierks A."/>
            <person name="Storesund J.E."/>
            <person name="Kallscheuer N."/>
            <person name="Luecker S."/>
            <person name="Lage O.M."/>
            <person name="Pohl T."/>
            <person name="Merkel B.J."/>
            <person name="Hornburger P."/>
            <person name="Mueller R.-W."/>
            <person name="Bruemmer F."/>
            <person name="Labrenz M."/>
            <person name="Spormann A.M."/>
            <person name="Op Den Camp H."/>
            <person name="Overmann J."/>
            <person name="Amann R."/>
            <person name="Jetten M.S.M."/>
            <person name="Mascher T."/>
            <person name="Medema M.H."/>
            <person name="Devos D.P."/>
            <person name="Kaster A.-K."/>
            <person name="Ovreas L."/>
            <person name="Rohde M."/>
            <person name="Galperin M.Y."/>
            <person name="Jogler C."/>
        </authorList>
    </citation>
    <scope>NUCLEOTIDE SEQUENCE [LARGE SCALE GENOMIC DNA]</scope>
    <source>
        <strain evidence="10 11">KOR34</strain>
    </source>
</reference>
<dbReference type="Gene3D" id="3.90.550.10">
    <property type="entry name" value="Spore Coat Polysaccharide Biosynthesis Protein SpsA, Chain A"/>
    <property type="match status" value="1"/>
</dbReference>
<dbReference type="EC" id="2.7.7.77" evidence="8"/>
<keyword evidence="1 8" id="KW-0963">Cytoplasm</keyword>
<comment type="domain">
    <text evidence="8">The N-terminal domain determines nucleotide recognition and specific binding, while the C-terminal domain determines the specific binding to the target protein.</text>
</comment>
<evidence type="ECO:0000313" key="11">
    <source>
        <dbReference type="Proteomes" id="UP000316714"/>
    </source>
</evidence>
<comment type="function">
    <text evidence="8">Transfers a GMP moiety from GTP to Mo-molybdopterin (Mo-MPT) cofactor (Moco or molybdenum cofactor) to form Mo-molybdopterin guanine dinucleotide (Mo-MGD) cofactor.</text>
</comment>
<organism evidence="10 11">
    <name type="scientific">Posidoniimonas corsicana</name>
    <dbReference type="NCBI Taxonomy" id="1938618"/>
    <lineage>
        <taxon>Bacteria</taxon>
        <taxon>Pseudomonadati</taxon>
        <taxon>Planctomycetota</taxon>
        <taxon>Planctomycetia</taxon>
        <taxon>Pirellulales</taxon>
        <taxon>Lacipirellulaceae</taxon>
        <taxon>Posidoniimonas</taxon>
    </lineage>
</organism>
<sequence length="214" mass="22983">MSVPRERRGGVILCGGKSSRMGQDKAALKFGSETLLQRTVRRLSDCIPLTGITCVAACRQPLPDLPKGVTVVRDLQPGQGPLAAVAWGMRAAADVCDAALVVACDHPMLSAPFIELLFAQLAEADCVAGRVEGQERPLPAAMRIDAAGRAESLLDDGERSLKSLTHRLECRWLDEATLRGADPELRSLINCNTAADYQRALELAGLAQPKQQTR</sequence>
<keyword evidence="3 8" id="KW-0479">Metal-binding</keyword>
<evidence type="ECO:0000256" key="2">
    <source>
        <dbReference type="ARBA" id="ARBA00022679"/>
    </source>
</evidence>
<dbReference type="GO" id="GO:0005525">
    <property type="term" value="F:GTP binding"/>
    <property type="evidence" value="ECO:0007669"/>
    <property type="project" value="UniProtKB-UniRule"/>
</dbReference>
<dbReference type="GO" id="GO:0061603">
    <property type="term" value="F:molybdenum cofactor guanylyltransferase activity"/>
    <property type="evidence" value="ECO:0007669"/>
    <property type="project" value="UniProtKB-EC"/>
</dbReference>
<keyword evidence="2 8" id="KW-0808">Transferase</keyword>
<keyword evidence="11" id="KW-1185">Reference proteome</keyword>
<dbReference type="InterPro" id="IPR029044">
    <property type="entry name" value="Nucleotide-diphossugar_trans"/>
</dbReference>
<evidence type="ECO:0000256" key="3">
    <source>
        <dbReference type="ARBA" id="ARBA00022723"/>
    </source>
</evidence>
<protein>
    <recommendedName>
        <fullName evidence="8">Probable molybdenum cofactor guanylyltransferase</fullName>
        <shortName evidence="8">MoCo guanylyltransferase</shortName>
        <ecNumber evidence="8">2.7.7.77</ecNumber>
    </recommendedName>
    <alternativeName>
        <fullName evidence="8">GTP:molybdopterin guanylyltransferase</fullName>
    </alternativeName>
    <alternativeName>
        <fullName evidence="8">Mo-MPT guanylyltransferase</fullName>
    </alternativeName>
    <alternativeName>
        <fullName evidence="8">Molybdopterin guanylyltransferase</fullName>
    </alternativeName>
    <alternativeName>
        <fullName evidence="8">Molybdopterin-guanine dinucleotide synthase</fullName>
        <shortName evidence="8">MGD synthase</shortName>
    </alternativeName>
</protein>
<keyword evidence="4 8" id="KW-0547">Nucleotide-binding</keyword>
<comment type="subcellular location">
    <subcellularLocation>
        <location evidence="8">Cytoplasm</location>
    </subcellularLocation>
</comment>
<keyword evidence="7 8" id="KW-0501">Molybdenum cofactor biosynthesis</keyword>
<feature type="binding site" evidence="8">
    <location>
        <position position="74"/>
    </location>
    <ligand>
        <name>GTP</name>
        <dbReference type="ChEBI" id="CHEBI:37565"/>
    </ligand>
</feature>
<evidence type="ECO:0000256" key="5">
    <source>
        <dbReference type="ARBA" id="ARBA00022842"/>
    </source>
</evidence>
<dbReference type="RefSeq" id="WP_146561661.1">
    <property type="nucleotide sequence ID" value="NZ_SIHJ01000001.1"/>
</dbReference>
<evidence type="ECO:0000256" key="7">
    <source>
        <dbReference type="ARBA" id="ARBA00023150"/>
    </source>
</evidence>
<dbReference type="Proteomes" id="UP000316714">
    <property type="component" value="Unassembled WGS sequence"/>
</dbReference>
<dbReference type="Pfam" id="PF12804">
    <property type="entry name" value="NTP_transf_3"/>
    <property type="match status" value="1"/>
</dbReference>
<gene>
    <name evidence="8" type="primary">mobA</name>
    <name evidence="10" type="ORF">KOR34_03580</name>
</gene>
<dbReference type="EMBL" id="SIHJ01000001">
    <property type="protein sequence ID" value="TWT35466.1"/>
    <property type="molecule type" value="Genomic_DNA"/>
</dbReference>
<dbReference type="OrthoDB" id="9788394at2"/>
<feature type="domain" description="MobA-like NTP transferase" evidence="9">
    <location>
        <begin position="10"/>
        <end position="166"/>
    </location>
</feature>
<evidence type="ECO:0000313" key="10">
    <source>
        <dbReference type="EMBL" id="TWT35466.1"/>
    </source>
</evidence>
<evidence type="ECO:0000259" key="9">
    <source>
        <dbReference type="Pfam" id="PF12804"/>
    </source>
</evidence>
<feature type="binding site" evidence="8">
    <location>
        <position position="105"/>
    </location>
    <ligand>
        <name>GTP</name>
        <dbReference type="ChEBI" id="CHEBI:37565"/>
    </ligand>
</feature>